<dbReference type="Proteomes" id="UP000015105">
    <property type="component" value="Chromosome 2D"/>
</dbReference>
<dbReference type="Gramene" id="AET2Gv20010500.4">
    <property type="protein sequence ID" value="AET2Gv20010500.4"/>
    <property type="gene ID" value="AET2Gv20010500"/>
</dbReference>
<evidence type="ECO:0000313" key="2">
    <source>
        <dbReference type="EnsemblPlants" id="AET2Gv20010500.4"/>
    </source>
</evidence>
<dbReference type="PANTHER" id="PTHR33116">
    <property type="entry name" value="REVERSE TRANSCRIPTASE ZINC-BINDING DOMAIN-CONTAINING PROTEIN-RELATED-RELATED"/>
    <property type="match status" value="1"/>
</dbReference>
<reference evidence="3" key="2">
    <citation type="journal article" date="2017" name="Nat. Plants">
        <title>The Aegilops tauschii genome reveals multiple impacts of transposons.</title>
        <authorList>
            <person name="Zhao G."/>
            <person name="Zou C."/>
            <person name="Li K."/>
            <person name="Wang K."/>
            <person name="Li T."/>
            <person name="Gao L."/>
            <person name="Zhang X."/>
            <person name="Wang H."/>
            <person name="Yang Z."/>
            <person name="Liu X."/>
            <person name="Jiang W."/>
            <person name="Mao L."/>
            <person name="Kong X."/>
            <person name="Jiao Y."/>
            <person name="Jia J."/>
        </authorList>
    </citation>
    <scope>NUCLEOTIDE SEQUENCE [LARGE SCALE GENOMIC DNA]</scope>
    <source>
        <strain evidence="3">cv. AL8/78</strain>
    </source>
</reference>
<dbReference type="AlphaFoldDB" id="A0A453A7A8"/>
<reference evidence="2" key="4">
    <citation type="submission" date="2019-03" db="UniProtKB">
        <authorList>
            <consortium name="EnsemblPlants"/>
        </authorList>
    </citation>
    <scope>IDENTIFICATION</scope>
</reference>
<dbReference type="STRING" id="200361.A0A453A7A8"/>
<dbReference type="PANTHER" id="PTHR33116:SF78">
    <property type="entry name" value="OS12G0587133 PROTEIN"/>
    <property type="match status" value="1"/>
</dbReference>
<proteinExistence type="predicted"/>
<dbReference type="InterPro" id="IPR000477">
    <property type="entry name" value="RT_dom"/>
</dbReference>
<reference evidence="2" key="3">
    <citation type="journal article" date="2017" name="Nature">
        <title>Genome sequence of the progenitor of the wheat D genome Aegilops tauschii.</title>
        <authorList>
            <person name="Luo M.C."/>
            <person name="Gu Y.Q."/>
            <person name="Puiu D."/>
            <person name="Wang H."/>
            <person name="Twardziok S.O."/>
            <person name="Deal K.R."/>
            <person name="Huo N."/>
            <person name="Zhu T."/>
            <person name="Wang L."/>
            <person name="Wang Y."/>
            <person name="McGuire P.E."/>
            <person name="Liu S."/>
            <person name="Long H."/>
            <person name="Ramasamy R.K."/>
            <person name="Rodriguez J.C."/>
            <person name="Van S.L."/>
            <person name="Yuan L."/>
            <person name="Wang Z."/>
            <person name="Xia Z."/>
            <person name="Xiao L."/>
            <person name="Anderson O.D."/>
            <person name="Ouyang S."/>
            <person name="Liang Y."/>
            <person name="Zimin A.V."/>
            <person name="Pertea G."/>
            <person name="Qi P."/>
            <person name="Bennetzen J.L."/>
            <person name="Dai X."/>
            <person name="Dawson M.W."/>
            <person name="Muller H.G."/>
            <person name="Kugler K."/>
            <person name="Rivarola-Duarte L."/>
            <person name="Spannagl M."/>
            <person name="Mayer K.F.X."/>
            <person name="Lu F.H."/>
            <person name="Bevan M.W."/>
            <person name="Leroy P."/>
            <person name="Li P."/>
            <person name="You F.M."/>
            <person name="Sun Q."/>
            <person name="Liu Z."/>
            <person name="Lyons E."/>
            <person name="Wicker T."/>
            <person name="Salzberg S.L."/>
            <person name="Devos K.M."/>
            <person name="Dvorak J."/>
        </authorList>
    </citation>
    <scope>NUCLEOTIDE SEQUENCE [LARGE SCALE GENOMIC DNA]</scope>
    <source>
        <strain evidence="2">cv. AL8/78</strain>
    </source>
</reference>
<reference evidence="2" key="5">
    <citation type="journal article" date="2021" name="G3 (Bethesda)">
        <title>Aegilops tauschii genome assembly Aet v5.0 features greater sequence contiguity and improved annotation.</title>
        <authorList>
            <person name="Wang L."/>
            <person name="Zhu T."/>
            <person name="Rodriguez J.C."/>
            <person name="Deal K.R."/>
            <person name="Dubcovsky J."/>
            <person name="McGuire P.E."/>
            <person name="Lux T."/>
            <person name="Spannagl M."/>
            <person name="Mayer K.F.X."/>
            <person name="Baldrich P."/>
            <person name="Meyers B.C."/>
            <person name="Huo N."/>
            <person name="Gu Y.Q."/>
            <person name="Zhou H."/>
            <person name="Devos K.M."/>
            <person name="Bennetzen J.L."/>
            <person name="Unver T."/>
            <person name="Budak H."/>
            <person name="Gulick P.J."/>
            <person name="Galiba G."/>
            <person name="Kalapos B."/>
            <person name="Nelson D.R."/>
            <person name="Li P."/>
            <person name="You F.M."/>
            <person name="Luo M.C."/>
            <person name="Dvorak J."/>
        </authorList>
    </citation>
    <scope>NUCLEOTIDE SEQUENCE [LARGE SCALE GENOMIC DNA]</scope>
    <source>
        <strain evidence="2">cv. AL8/78</strain>
    </source>
</reference>
<feature type="domain" description="Reverse transcriptase" evidence="1">
    <location>
        <begin position="1"/>
        <end position="180"/>
    </location>
</feature>
<accession>A0A453A7A8</accession>
<dbReference type="Pfam" id="PF00078">
    <property type="entry name" value="RVT_1"/>
    <property type="match status" value="1"/>
</dbReference>
<sequence>MLKLDLTRAFDSLSWPFLFEVLRRYGFGNRFLEWTAILLSSASTRILLNGEPGPPIWHRQGLWQGDSMSPQLFVLAVDTLGRLLRRAHSLGILQPLHPRRHIPAISLYADDVMVFCHATADDTTAIREILALFGRASGLKVNFTKSSATILHGDQAATEMITHLGCPVATLPITYLGIPMSTRRPSAAQLQPMVDAVAARLPAWKAWLMTKTGRLALVKSVLCAIPVHQLLVFAPPKKTLKQIEKIQRGFLWAGRAAANGGHCHVNWNRVCRPIELGGLGVRDLERAGLALRLRWLWFSRTDPVRAWQGVDLQFSPTERALFWASTFTVIGNGQTALLSEDRWIGGQSVRELMPNLYGCIPKRRRTMRTVADGLNANSWARDIQGNLGLHEIGQYLQLWQIMQRTELSTTPDRLIWRWTVSGTYSAQSCYTATFHGSTGCHSWKLIWKCWAPP</sequence>
<reference evidence="3" key="1">
    <citation type="journal article" date="2014" name="Science">
        <title>Ancient hybridizations among the ancestral genomes of bread wheat.</title>
        <authorList>
            <consortium name="International Wheat Genome Sequencing Consortium,"/>
            <person name="Marcussen T."/>
            <person name="Sandve S.R."/>
            <person name="Heier L."/>
            <person name="Spannagl M."/>
            <person name="Pfeifer M."/>
            <person name="Jakobsen K.S."/>
            <person name="Wulff B.B."/>
            <person name="Steuernagel B."/>
            <person name="Mayer K.F."/>
            <person name="Olsen O.A."/>
        </authorList>
    </citation>
    <scope>NUCLEOTIDE SEQUENCE [LARGE SCALE GENOMIC DNA]</scope>
    <source>
        <strain evidence="3">cv. AL8/78</strain>
    </source>
</reference>
<dbReference type="EnsemblPlants" id="AET2Gv20010500.4">
    <property type="protein sequence ID" value="AET2Gv20010500.4"/>
    <property type="gene ID" value="AET2Gv20010500"/>
</dbReference>
<evidence type="ECO:0000313" key="3">
    <source>
        <dbReference type="Proteomes" id="UP000015105"/>
    </source>
</evidence>
<evidence type="ECO:0000259" key="1">
    <source>
        <dbReference type="PROSITE" id="PS50878"/>
    </source>
</evidence>
<organism evidence="2 3">
    <name type="scientific">Aegilops tauschii subsp. strangulata</name>
    <name type="common">Goatgrass</name>
    <dbReference type="NCBI Taxonomy" id="200361"/>
    <lineage>
        <taxon>Eukaryota</taxon>
        <taxon>Viridiplantae</taxon>
        <taxon>Streptophyta</taxon>
        <taxon>Embryophyta</taxon>
        <taxon>Tracheophyta</taxon>
        <taxon>Spermatophyta</taxon>
        <taxon>Magnoliopsida</taxon>
        <taxon>Liliopsida</taxon>
        <taxon>Poales</taxon>
        <taxon>Poaceae</taxon>
        <taxon>BOP clade</taxon>
        <taxon>Pooideae</taxon>
        <taxon>Triticodae</taxon>
        <taxon>Triticeae</taxon>
        <taxon>Triticinae</taxon>
        <taxon>Aegilops</taxon>
    </lineage>
</organism>
<protein>
    <recommendedName>
        <fullName evidence="1">Reverse transcriptase domain-containing protein</fullName>
    </recommendedName>
</protein>
<name>A0A453A7A8_AEGTS</name>
<keyword evidence="3" id="KW-1185">Reference proteome</keyword>
<dbReference type="PROSITE" id="PS50878">
    <property type="entry name" value="RT_POL"/>
    <property type="match status" value="1"/>
</dbReference>